<organism evidence="2 3">
    <name type="scientific">[Phormidium ambiguum] IAM M-71</name>
    <dbReference type="NCBI Taxonomy" id="454136"/>
    <lineage>
        <taxon>Bacteria</taxon>
        <taxon>Bacillati</taxon>
        <taxon>Cyanobacteriota</taxon>
        <taxon>Cyanophyceae</taxon>
        <taxon>Oscillatoriophycideae</taxon>
        <taxon>Aerosakkonematales</taxon>
        <taxon>Aerosakkonemataceae</taxon>
        <taxon>Floridanema</taxon>
    </lineage>
</organism>
<dbReference type="SMART" id="SM00065">
    <property type="entry name" value="GAF"/>
    <property type="match status" value="1"/>
</dbReference>
<feature type="domain" description="Phytochrome chromophore attachment site" evidence="1">
    <location>
        <begin position="18"/>
        <end position="154"/>
    </location>
</feature>
<dbReference type="InterPro" id="IPR016132">
    <property type="entry name" value="Phyto_chromo_attachment"/>
</dbReference>
<proteinExistence type="predicted"/>
<protein>
    <recommendedName>
        <fullName evidence="1">Phytochrome chromophore attachment site domain-containing protein</fullName>
    </recommendedName>
</protein>
<evidence type="ECO:0000313" key="3">
    <source>
        <dbReference type="Proteomes" id="UP000185860"/>
    </source>
</evidence>
<dbReference type="OrthoDB" id="516850at2"/>
<accession>A0A1U7IQQ4</accession>
<dbReference type="Pfam" id="PF01590">
    <property type="entry name" value="GAF"/>
    <property type="match status" value="1"/>
</dbReference>
<dbReference type="SUPFAM" id="SSF55781">
    <property type="entry name" value="GAF domain-like"/>
    <property type="match status" value="1"/>
</dbReference>
<dbReference type="STRING" id="454136.NIES2119_05185"/>
<reference evidence="2 3" key="1">
    <citation type="submission" date="2016-11" db="EMBL/GenBank/DDBJ databases">
        <title>Draft Genome Sequences of Nine Cyanobacterial Strains from Diverse Habitats.</title>
        <authorList>
            <person name="Zhu T."/>
            <person name="Hou S."/>
            <person name="Lu X."/>
            <person name="Hess W.R."/>
        </authorList>
    </citation>
    <scope>NUCLEOTIDE SEQUENCE [LARGE SCALE GENOMIC DNA]</scope>
    <source>
        <strain evidence="2 3">IAM M-71</strain>
    </source>
</reference>
<dbReference type="InterPro" id="IPR029016">
    <property type="entry name" value="GAF-like_dom_sf"/>
</dbReference>
<dbReference type="Proteomes" id="UP000185860">
    <property type="component" value="Unassembled WGS sequence"/>
</dbReference>
<dbReference type="AlphaFoldDB" id="A0A1U7IQQ4"/>
<dbReference type="Gene3D" id="3.30.450.40">
    <property type="match status" value="1"/>
</dbReference>
<dbReference type="RefSeq" id="WP_073592382.1">
    <property type="nucleotide sequence ID" value="NZ_MRCE01000004.1"/>
</dbReference>
<dbReference type="EMBL" id="MRCE01000004">
    <property type="protein sequence ID" value="OKH39662.1"/>
    <property type="molecule type" value="Genomic_DNA"/>
</dbReference>
<dbReference type="PROSITE" id="PS50046">
    <property type="entry name" value="PHYTOCHROME_2"/>
    <property type="match status" value="1"/>
</dbReference>
<comment type="caution">
    <text evidence="2">The sequence shown here is derived from an EMBL/GenBank/DDBJ whole genome shotgun (WGS) entry which is preliminary data.</text>
</comment>
<gene>
    <name evidence="2" type="ORF">NIES2119_05185</name>
</gene>
<evidence type="ECO:0000259" key="1">
    <source>
        <dbReference type="PROSITE" id="PS50046"/>
    </source>
</evidence>
<evidence type="ECO:0000313" key="2">
    <source>
        <dbReference type="EMBL" id="OKH39662.1"/>
    </source>
</evidence>
<name>A0A1U7IQQ4_9CYAN</name>
<sequence length="164" mass="18750">MSDQGLQRVINRIGANLSRDFLVQKTTNDLREFLQIDRVVLYYFVRQWEGRVTFESLSSSEYSIFGQTGPDECFNGEYAALYEAGRVRAIPDIETAEISECHRNFLRTLKVRANLVVPVLNKGKLWGLLIAHHCQNTRLWSESEIEIMQKAAKDLAISPAIKDS</sequence>
<dbReference type="InterPro" id="IPR003018">
    <property type="entry name" value="GAF"/>
</dbReference>